<feature type="binding site" evidence="9">
    <location>
        <begin position="210"/>
        <end position="211"/>
    </location>
    <ligand>
        <name>sn-glycerol 1-phosphate</name>
        <dbReference type="ChEBI" id="CHEBI:57685"/>
    </ligand>
</feature>
<dbReference type="InterPro" id="IPR038597">
    <property type="entry name" value="GGGP/HepGP_synthase_sf"/>
</dbReference>
<sequence>MFLRLDEWKHVFKLDPDREIADEALERICLSGTDAIMVGGSSGVTFDNTVDLLARIRRYEVPCMLEISDREAVVPGFDLFFIPIVLNAGDPEWIIGQHHEALKEYGNLLDWSEIVTEGYVILNADSEAARLTQANADLSLKDVEAYARISDRLFRCPVFYMEYSGTFGNMEWVRRVRGLLTESRLFYGGGIDGPEKAREAASAAHTVVVGNAVYEDLERALATVAAVKESGKESGHYD</sequence>
<evidence type="ECO:0000313" key="10">
    <source>
        <dbReference type="EMBL" id="MCZ8514946.1"/>
    </source>
</evidence>
<name>A0ABT4QDJ0_9BACL</name>
<evidence type="ECO:0000256" key="4">
    <source>
        <dbReference type="ARBA" id="ARBA00022842"/>
    </source>
</evidence>
<dbReference type="EC" id="2.5.1.n9" evidence="9"/>
<comment type="caution">
    <text evidence="9">Lacks conserved residue(s) required for the propagation of feature annotation.</text>
</comment>
<protein>
    <recommendedName>
        <fullName evidence="9">Heptaprenylglyceryl phosphate synthase</fullName>
        <shortName evidence="9">HepGP synthase</shortName>
        <ecNumber evidence="9">2.5.1.n9</ecNumber>
    </recommendedName>
    <alternativeName>
        <fullName evidence="9">Glycerol-1-phosphate heptaprenyltransferase</fullName>
    </alternativeName>
</protein>
<comment type="pathway">
    <text evidence="9">Membrane lipid metabolism; glycerophospholipid metabolism.</text>
</comment>
<dbReference type="Proteomes" id="UP001527882">
    <property type="component" value="Unassembled WGS sequence"/>
</dbReference>
<dbReference type="PANTHER" id="PTHR40029:SF2">
    <property type="entry name" value="HEPTAPRENYLGLYCERYL PHOSPHATE SYNTHASE"/>
    <property type="match status" value="1"/>
</dbReference>
<keyword evidence="2 9" id="KW-0808">Transferase</keyword>
<dbReference type="NCBIfam" id="NF003199">
    <property type="entry name" value="PRK04169.1-3"/>
    <property type="match status" value="1"/>
</dbReference>
<evidence type="ECO:0000256" key="7">
    <source>
        <dbReference type="ARBA" id="ARBA00023264"/>
    </source>
</evidence>
<comment type="function">
    <text evidence="9">Prenyltransferase that catalyzes in vivo the transfer of the heptaprenyl moiety of heptaprenyl pyrophosphate (HepPP; 35 carbon atoms) to the C3 hydroxyl of sn-glycerol-1-phosphate (G1P), producing heptaprenylglyceryl phosphate (HepGP). This reaction is an ether-bond-formation step in the biosynthesis of archaea-type G1P-based membrane lipids found in Bacillales.</text>
</comment>
<feature type="binding site" evidence="9">
    <location>
        <position position="41"/>
    </location>
    <ligand>
        <name>Mg(2+)</name>
        <dbReference type="ChEBI" id="CHEBI:18420"/>
    </ligand>
</feature>
<evidence type="ECO:0000256" key="5">
    <source>
        <dbReference type="ARBA" id="ARBA00023098"/>
    </source>
</evidence>
<comment type="similarity">
    <text evidence="9">Belongs to the GGGP/HepGP synthase family. Group I subfamily.</text>
</comment>
<comment type="cofactor">
    <cofactor evidence="9">
        <name>Mg(2+)</name>
        <dbReference type="ChEBI" id="CHEBI:18420"/>
    </cofactor>
</comment>
<reference evidence="10 11" key="1">
    <citation type="submission" date="2022-12" db="EMBL/GenBank/DDBJ databases">
        <title>Draft genome sequence of Paenibacillus sp. dW9.</title>
        <authorList>
            <person name="Choi E.-W."/>
            <person name="Kim D.-U."/>
        </authorList>
    </citation>
    <scope>NUCLEOTIDE SEQUENCE [LARGE SCALE GENOMIC DNA]</scope>
    <source>
        <strain evidence="11">dW9</strain>
    </source>
</reference>
<dbReference type="InterPro" id="IPR008205">
    <property type="entry name" value="GGGP_HepGP_synthase"/>
</dbReference>
<evidence type="ECO:0000256" key="9">
    <source>
        <dbReference type="HAMAP-Rule" id="MF_00112"/>
    </source>
</evidence>
<keyword evidence="5 9" id="KW-0443">Lipid metabolism</keyword>
<evidence type="ECO:0000256" key="6">
    <source>
        <dbReference type="ARBA" id="ARBA00023209"/>
    </source>
</evidence>
<dbReference type="RefSeq" id="WP_269883473.1">
    <property type="nucleotide sequence ID" value="NZ_JAQAGZ010000014.1"/>
</dbReference>
<organism evidence="10 11">
    <name type="scientific">Paenibacillus gyeongsangnamensis</name>
    <dbReference type="NCBI Taxonomy" id="3388067"/>
    <lineage>
        <taxon>Bacteria</taxon>
        <taxon>Bacillati</taxon>
        <taxon>Bacillota</taxon>
        <taxon>Bacilli</taxon>
        <taxon>Bacillales</taxon>
        <taxon>Paenibacillaceae</taxon>
        <taxon>Paenibacillus</taxon>
    </lineage>
</organism>
<dbReference type="InterPro" id="IPR039074">
    <property type="entry name" value="GGGP/HepGP_synthase_I"/>
</dbReference>
<comment type="catalytic activity">
    <reaction evidence="8 9">
        <text>sn-glycerol 1-phosphate + all-trans-heptaprenyl diphosphate = 3-heptaprenyl-sn-glycero-1-phosphate + diphosphate</text>
        <dbReference type="Rhea" id="RHEA:33495"/>
        <dbReference type="ChEBI" id="CHEBI:33019"/>
        <dbReference type="ChEBI" id="CHEBI:57685"/>
        <dbReference type="ChEBI" id="CHEBI:58206"/>
        <dbReference type="ChEBI" id="CHEBI:64781"/>
        <dbReference type="EC" id="2.5.1.n9"/>
    </reaction>
</comment>
<dbReference type="PANTHER" id="PTHR40029">
    <property type="match status" value="1"/>
</dbReference>
<comment type="caution">
    <text evidence="10">The sequence shown here is derived from an EMBL/GenBank/DDBJ whole genome shotgun (WGS) entry which is preliminary data.</text>
</comment>
<dbReference type="SUPFAM" id="SSF51395">
    <property type="entry name" value="FMN-linked oxidoreductases"/>
    <property type="match status" value="1"/>
</dbReference>
<evidence type="ECO:0000256" key="2">
    <source>
        <dbReference type="ARBA" id="ARBA00022679"/>
    </source>
</evidence>
<evidence type="ECO:0000256" key="1">
    <source>
        <dbReference type="ARBA" id="ARBA00022516"/>
    </source>
</evidence>
<accession>A0ABT4QDJ0</accession>
<gene>
    <name evidence="9" type="primary">pcrB</name>
    <name evidence="10" type="ORF">O9H85_21475</name>
</gene>
<evidence type="ECO:0000313" key="11">
    <source>
        <dbReference type="Proteomes" id="UP001527882"/>
    </source>
</evidence>
<keyword evidence="7 9" id="KW-1208">Phospholipid metabolism</keyword>
<dbReference type="GO" id="GO:0016740">
    <property type="term" value="F:transferase activity"/>
    <property type="evidence" value="ECO:0007669"/>
    <property type="project" value="UniProtKB-KW"/>
</dbReference>
<dbReference type="EMBL" id="JAQAGZ010000014">
    <property type="protein sequence ID" value="MCZ8514946.1"/>
    <property type="molecule type" value="Genomic_DNA"/>
</dbReference>
<dbReference type="NCBIfam" id="NF003197">
    <property type="entry name" value="PRK04169.1-1"/>
    <property type="match status" value="1"/>
</dbReference>
<keyword evidence="6 9" id="KW-0594">Phospholipid biosynthesis</keyword>
<dbReference type="Gene3D" id="3.20.20.390">
    <property type="entry name" value="FMN-linked oxidoreductases"/>
    <property type="match status" value="1"/>
</dbReference>
<keyword evidence="3 9" id="KW-0479">Metal-binding</keyword>
<feature type="binding site" evidence="9">
    <location>
        <position position="13"/>
    </location>
    <ligand>
        <name>sn-glycerol 1-phosphate</name>
        <dbReference type="ChEBI" id="CHEBI:57685"/>
    </ligand>
</feature>
<dbReference type="HAMAP" id="MF_00112">
    <property type="entry name" value="GGGP_HepGP_synthase"/>
    <property type="match status" value="1"/>
</dbReference>
<proteinExistence type="inferred from homology"/>
<keyword evidence="1 9" id="KW-0444">Lipid biosynthesis</keyword>
<dbReference type="CDD" id="cd02812">
    <property type="entry name" value="PcrB_like"/>
    <property type="match status" value="1"/>
</dbReference>
<feature type="binding site" evidence="9">
    <location>
        <begin position="160"/>
        <end position="165"/>
    </location>
    <ligand>
        <name>sn-glycerol 1-phosphate</name>
        <dbReference type="ChEBI" id="CHEBI:57685"/>
    </ligand>
</feature>
<keyword evidence="11" id="KW-1185">Reference proteome</keyword>
<dbReference type="NCBIfam" id="TIGR01768">
    <property type="entry name" value="GGGP-family"/>
    <property type="match status" value="1"/>
</dbReference>
<feature type="binding site" evidence="9">
    <location>
        <position position="15"/>
    </location>
    <ligand>
        <name>Mg(2+)</name>
        <dbReference type="ChEBI" id="CHEBI:18420"/>
    </ligand>
</feature>
<comment type="subunit">
    <text evidence="9">Homodimer.</text>
</comment>
<dbReference type="Pfam" id="PF01884">
    <property type="entry name" value="PcrB"/>
    <property type="match status" value="1"/>
</dbReference>
<evidence type="ECO:0000256" key="8">
    <source>
        <dbReference type="ARBA" id="ARBA00048318"/>
    </source>
</evidence>
<keyword evidence="4 9" id="KW-0460">Magnesium</keyword>
<evidence type="ECO:0000256" key="3">
    <source>
        <dbReference type="ARBA" id="ARBA00022723"/>
    </source>
</evidence>
<feature type="binding site" evidence="9">
    <location>
        <position position="190"/>
    </location>
    <ligand>
        <name>sn-glycerol 1-phosphate</name>
        <dbReference type="ChEBI" id="CHEBI:57685"/>
    </ligand>
</feature>